<organism evidence="2 3">
    <name type="scientific">Acanthoscelides obtectus</name>
    <name type="common">Bean weevil</name>
    <name type="synonym">Bruchus obtectus</name>
    <dbReference type="NCBI Taxonomy" id="200917"/>
    <lineage>
        <taxon>Eukaryota</taxon>
        <taxon>Metazoa</taxon>
        <taxon>Ecdysozoa</taxon>
        <taxon>Arthropoda</taxon>
        <taxon>Hexapoda</taxon>
        <taxon>Insecta</taxon>
        <taxon>Pterygota</taxon>
        <taxon>Neoptera</taxon>
        <taxon>Endopterygota</taxon>
        <taxon>Coleoptera</taxon>
        <taxon>Polyphaga</taxon>
        <taxon>Cucujiformia</taxon>
        <taxon>Chrysomeloidea</taxon>
        <taxon>Chrysomelidae</taxon>
        <taxon>Bruchinae</taxon>
        <taxon>Bruchini</taxon>
        <taxon>Acanthoscelides</taxon>
    </lineage>
</organism>
<accession>A0A9P0LQT5</accession>
<dbReference type="EMBL" id="CAKOFQ010007425">
    <property type="protein sequence ID" value="CAH2000853.1"/>
    <property type="molecule type" value="Genomic_DNA"/>
</dbReference>
<keyword evidence="3" id="KW-1185">Reference proteome</keyword>
<dbReference type="OrthoDB" id="6819093at2759"/>
<name>A0A9P0LQT5_ACAOB</name>
<feature type="region of interest" description="Disordered" evidence="1">
    <location>
        <begin position="48"/>
        <end position="67"/>
    </location>
</feature>
<reference evidence="2" key="1">
    <citation type="submission" date="2022-03" db="EMBL/GenBank/DDBJ databases">
        <authorList>
            <person name="Sayadi A."/>
        </authorList>
    </citation>
    <scope>NUCLEOTIDE SEQUENCE</scope>
</reference>
<comment type="caution">
    <text evidence="2">The sequence shown here is derived from an EMBL/GenBank/DDBJ whole genome shotgun (WGS) entry which is preliminary data.</text>
</comment>
<evidence type="ECO:0000256" key="1">
    <source>
        <dbReference type="SAM" id="MobiDB-lite"/>
    </source>
</evidence>
<evidence type="ECO:0000313" key="3">
    <source>
        <dbReference type="Proteomes" id="UP001152888"/>
    </source>
</evidence>
<sequence length="67" mass="7258">MSPYSRYRPLPVSGSDGLAAVLHQNGTPGCRQSPTSACRFLRWISRFSPQPGNKQGIGNIGELSVKQ</sequence>
<dbReference type="Proteomes" id="UP001152888">
    <property type="component" value="Unassembled WGS sequence"/>
</dbReference>
<evidence type="ECO:0000313" key="2">
    <source>
        <dbReference type="EMBL" id="CAH2000853.1"/>
    </source>
</evidence>
<dbReference type="AlphaFoldDB" id="A0A9P0LQT5"/>
<protein>
    <submittedName>
        <fullName evidence="2">Uncharacterized protein</fullName>
    </submittedName>
</protein>
<gene>
    <name evidence="2" type="ORF">ACAOBT_LOCUS25834</name>
</gene>
<proteinExistence type="predicted"/>